<keyword evidence="8" id="KW-0812">Transmembrane</keyword>
<evidence type="ECO:0000256" key="4">
    <source>
        <dbReference type="ARBA" id="ARBA00023159"/>
    </source>
</evidence>
<evidence type="ECO:0000256" key="3">
    <source>
        <dbReference type="ARBA" id="ARBA00023015"/>
    </source>
</evidence>
<evidence type="ECO:0000256" key="8">
    <source>
        <dbReference type="SAM" id="Phobius"/>
    </source>
</evidence>
<dbReference type="GO" id="GO:0003700">
    <property type="term" value="F:DNA-binding transcription factor activity"/>
    <property type="evidence" value="ECO:0007669"/>
    <property type="project" value="InterPro"/>
</dbReference>
<feature type="compositionally biased region" description="Basic and acidic residues" evidence="7">
    <location>
        <begin position="12"/>
        <end position="25"/>
    </location>
</feature>
<feature type="domain" description="Death" evidence="9">
    <location>
        <begin position="2286"/>
        <end position="2352"/>
    </location>
</feature>
<name>C3YCJ6_BRAFL</name>
<sequence length="2359" mass="266163">MAMVAAQGRTGKTHETLVKEDNSAEKRPLVASQAWQTVNSELNLNFLLPHSLASTSAARDAFQQDATGGSLPARHSTVSFLGDARAGKTSLEKHLLDKSFDPAEEPTKGLEFDLVQTDVTEVNEGWQTVHEEPYSRYNTGRAQYVAQEILKQAESVVNRPLFPRPAVTALLNYALTIAVIVIVPGSVGFQLGFGVVFLLVAGIVKMFGQRNNDGIYISILFVIGDCYVRRNGFLNIFLLFGNNQSVGYPHLQYFLFAIAAVVLSFLLVMLWPMGVKPGIALAFCLMCSPSQLHLDEVPSQLHLIVDGPTNIFAAADLLSVISCSRCFTSALLALVPAVWGIANVAIDASEHINYILSFVGSQNDVVFCVENSIPLRKDAQARLLRKTVMDVAHSSFQSKKHVPIKWLKVSDLISKYKSSSTDTCLLDKRTLFEKMRQEGVVEDEELGEEFEEMLTFYDEIGEIKVMDDVVVLNLKALVQLVVKLVEIDCDDHELGIVHVSSLRRVWTFLTAENFLSTIALLEKYDIFCPISQEQFLVPLLLETIDLTMAKKDKQDTKVTNHGASAFWDPTDSDTILYFKFYKFYPEAIFLRLLARCLSISQKTHDLGRGADRDVYRNMGRFYQGHDFYYKVELVCQSVEQNMIQVTVKCAPDRGPHFLLSRLHKDLQQIRDRDFPYLNYTVGLPCPACSSFNNRKGEHEFAPPHILGIAGHDEELPQPGEKATLLCRGVRALLDPSTTQHLSILLDPPAPIFGNNWRALADELGLCFQDICYIETKPSPTEMVLEMYRVRALLDPSTTQQLSILLDPPAPIFGNNWRALADELGLCFQDICYIETKRNPTEMVLEMYAWLVPLLPGIPFNKMHPKVVYRHDTAPFRSWEMPELSRKQVPIKWLKVSDFVSKYKSSSTDTCLMDKHTLFDKLRQEGVLEAEDQAEEFEEILKFSNEIGEIKVMNDVVVLNLKALVQLVVKLVELNCDDHELGIVHVSTLRRVWKFLTAENFLCTIALFERYDILCPISQEQFLVPLLLETIDLTVAKRDKQDTKETNRGALAFWDPVDSDTILYFKFYRFYPEVIFLRLLARCLSISQKTHDIGRDAYRDVYRNVGRFYQGHDFYYKVELVCQSLEQNMIQVTVKCAPNRGPHSLLSRLHKDLQQIRDRDFPYLNYTVGLPCPACGSCKHEGERDSLPHILRIAGHDEELPRPGEKVTLMCRGKAFGVDFGKGQPTLDAAQQMKTGESSKTSEQKSASALLDHSTTQHLSILLDPPSPIFGNNWRALADELGLCFQDICYIETKHNPTEMVLEILAERRSLLASYTWQTINSELNLNFILPLHLAGSSAARDAFQQDAPRGSLPARHSTVSFLGDARAGKTSLEKHLLDKSFDPAEVPTKGLEFDLIQTDVTEVNEGWQTVHEGPYTRYDTGRAQYVAHEVLRQAETVVKLPLFPRPAVTALLHYSLTIAMVVMVTGFVSFQLGFGVVLLLTTWIFKLFGQSYNVARIYGVNVTIAHVTINFLMRCGFLDIFSTFGNQHSTGYPYLQYVLFVLTIILISFVVAMPCPAGGRPGMALAFCLVCSPSQLHFDELASILHLTLDGLHRLIVVFAFAGGGLAASSGCLVPTSLVLLATTWRSADVADTNSETLEYVLNLVGGFVFGATGYLTVHTMQKLCSSHRRGLQLQVFMGPIGFVYGIGLCWLFGWQFVLPSTWKDAYYIVPNTVAICLLIQAEKYRAYWAYLETGSYPGLLVSRSVKSFKKVKDLPLKFTLMDFAGDTVYHCTHHLFLSNLSIHLIVFNMERLDQQPDYIRRICYWIQSVVVHVHNPTPHIFIVGTHSSSLQVERMKFLSSKVSKALLSNEKFTQSIVEKPGSKNDVVFCVENSIPLRKDTQARLLRKTIMDVASSTFQSKRQVRIKWLKVSDFVSRYKSSCTDTCLVDKCTLFDKLRQEGVIEAEEMGEEFEEMLKFYDEIGEIKVMDDVVVLNLQALVQLVIELMELDCDNHEIGIVHVNFLRRVWKFMTVENFLSTIALFEKYDIICPISQEQFLVPLLLETCDETTAKKDKQEESDNGTPAFWDRSDSDTVVYFKFCKFYPEAIFLRLLARCLSISQKTHDLGRGADRDVYRNVGRFYQGHDFYYKIELVCEPLEQNMIQVTVKCAPNRGPHSLLSRLHKDLQQIRDRDFPYLNYTVGLPCPACSTSNDRKGENQLVPPHILRIAGHDEELPCPGQKASLLCRGKAFEVDLGKSQATLNAAPLSKIGESNKTSEQKSVSGFLNHSTIQHLSILLDPPAPIFGNNWRALADELGLCFQDICYIETKHNPTEKVLEMYATNTPTPSVQQVHKALMDIDRLDAAGLIDSVSDHKPPTK</sequence>
<organism>
    <name type="scientific">Branchiostoma floridae</name>
    <name type="common">Florida lancelet</name>
    <name type="synonym">Amphioxus</name>
    <dbReference type="NCBI Taxonomy" id="7739"/>
    <lineage>
        <taxon>Eukaryota</taxon>
        <taxon>Metazoa</taxon>
        <taxon>Chordata</taxon>
        <taxon>Cephalochordata</taxon>
        <taxon>Leptocardii</taxon>
        <taxon>Amphioxiformes</taxon>
        <taxon>Branchiostomatidae</taxon>
        <taxon>Branchiostoma</taxon>
    </lineage>
</organism>
<evidence type="ECO:0000256" key="7">
    <source>
        <dbReference type="SAM" id="MobiDB-lite"/>
    </source>
</evidence>
<keyword evidence="8" id="KW-1133">Transmembrane helix</keyword>
<dbReference type="InterPro" id="IPR011029">
    <property type="entry name" value="DEATH-like_dom_sf"/>
</dbReference>
<protein>
    <recommendedName>
        <fullName evidence="9">Death domain-containing protein</fullName>
    </recommendedName>
</protein>
<dbReference type="EMBL" id="GG666501">
    <property type="protein sequence ID" value="EEN62033.1"/>
    <property type="molecule type" value="Genomic_DNA"/>
</dbReference>
<comment type="subcellular location">
    <subcellularLocation>
        <location evidence="1">Nucleus</location>
    </subcellularLocation>
</comment>
<feature type="transmembrane region" description="Helical" evidence="8">
    <location>
        <begin position="252"/>
        <end position="271"/>
    </location>
</feature>
<keyword evidence="5" id="KW-0804">Transcription</keyword>
<feature type="transmembrane region" description="Helical" evidence="8">
    <location>
        <begin position="1640"/>
        <end position="1660"/>
    </location>
</feature>
<dbReference type="Gene3D" id="3.40.50.300">
    <property type="entry name" value="P-loop containing nucleotide triphosphate hydrolases"/>
    <property type="match status" value="1"/>
</dbReference>
<evidence type="ECO:0000256" key="5">
    <source>
        <dbReference type="ARBA" id="ARBA00023163"/>
    </source>
</evidence>
<dbReference type="SUPFAM" id="SSF52540">
    <property type="entry name" value="P-loop containing nucleoside triphosphate hydrolases"/>
    <property type="match status" value="1"/>
</dbReference>
<dbReference type="InParanoid" id="C3YCJ6"/>
<dbReference type="InterPro" id="IPR057263">
    <property type="entry name" value="COR-B"/>
</dbReference>
<evidence type="ECO:0000256" key="6">
    <source>
        <dbReference type="ARBA" id="ARBA00023242"/>
    </source>
</evidence>
<dbReference type="SUPFAM" id="SSF47986">
    <property type="entry name" value="DEATH domain"/>
    <property type="match status" value="4"/>
</dbReference>
<feature type="transmembrane region" description="Helical" evidence="8">
    <location>
        <begin position="1672"/>
        <end position="1694"/>
    </location>
</feature>
<dbReference type="GO" id="GO:0005634">
    <property type="term" value="C:nucleus"/>
    <property type="evidence" value="ECO:0007669"/>
    <property type="project" value="UniProtKB-SubCell"/>
</dbReference>
<dbReference type="PANTHER" id="PTHR24169">
    <property type="entry name" value="NUCLEAR FACTOR NF-KAPPA-B PROTEIN"/>
    <property type="match status" value="1"/>
</dbReference>
<feature type="region of interest" description="Disordered" evidence="7">
    <location>
        <begin position="1"/>
        <end position="25"/>
    </location>
</feature>
<dbReference type="GO" id="GO:0007165">
    <property type="term" value="P:signal transduction"/>
    <property type="evidence" value="ECO:0007669"/>
    <property type="project" value="InterPro"/>
</dbReference>
<dbReference type="Pfam" id="PF00531">
    <property type="entry name" value="Death"/>
    <property type="match status" value="2"/>
</dbReference>
<gene>
    <name evidence="10" type="ORF">BRAFLDRAFT_100931</name>
</gene>
<evidence type="ECO:0000259" key="9">
    <source>
        <dbReference type="PROSITE" id="PS50017"/>
    </source>
</evidence>
<feature type="transmembrane region" description="Helical" evidence="8">
    <location>
        <begin position="1452"/>
        <end position="1485"/>
    </location>
</feature>
<feature type="transmembrane region" description="Helical" evidence="8">
    <location>
        <begin position="1595"/>
        <end position="1620"/>
    </location>
</feature>
<dbReference type="Pfam" id="PF25497">
    <property type="entry name" value="COR-B"/>
    <property type="match status" value="1"/>
</dbReference>
<evidence type="ECO:0000256" key="1">
    <source>
        <dbReference type="ARBA" id="ARBA00004123"/>
    </source>
</evidence>
<evidence type="ECO:0000313" key="10">
    <source>
        <dbReference type="EMBL" id="EEN62033.1"/>
    </source>
</evidence>
<dbReference type="PANTHER" id="PTHR24169:SF28">
    <property type="entry name" value="NUCLEAR FACTOR NF-KAPPA-B P110 SUBUNIT"/>
    <property type="match status" value="1"/>
</dbReference>
<feature type="transmembrane region" description="Helical" evidence="8">
    <location>
        <begin position="1534"/>
        <end position="1553"/>
    </location>
</feature>
<reference evidence="10" key="1">
    <citation type="journal article" date="2008" name="Nature">
        <title>The amphioxus genome and the evolution of the chordate karyotype.</title>
        <authorList>
            <consortium name="US DOE Joint Genome Institute (JGI-PGF)"/>
            <person name="Putnam N.H."/>
            <person name="Butts T."/>
            <person name="Ferrier D.E.K."/>
            <person name="Furlong R.F."/>
            <person name="Hellsten U."/>
            <person name="Kawashima T."/>
            <person name="Robinson-Rechavi M."/>
            <person name="Shoguchi E."/>
            <person name="Terry A."/>
            <person name="Yu J.-K."/>
            <person name="Benito-Gutierrez E.L."/>
            <person name="Dubchak I."/>
            <person name="Garcia-Fernandez J."/>
            <person name="Gibson-Brown J.J."/>
            <person name="Grigoriev I.V."/>
            <person name="Horton A.C."/>
            <person name="de Jong P.J."/>
            <person name="Jurka J."/>
            <person name="Kapitonov V.V."/>
            <person name="Kohara Y."/>
            <person name="Kuroki Y."/>
            <person name="Lindquist E."/>
            <person name="Lucas S."/>
            <person name="Osoegawa K."/>
            <person name="Pennacchio L.A."/>
            <person name="Salamov A.A."/>
            <person name="Satou Y."/>
            <person name="Sauka-Spengler T."/>
            <person name="Schmutz J."/>
            <person name="Shin-I T."/>
            <person name="Toyoda A."/>
            <person name="Bronner-Fraser M."/>
            <person name="Fujiyama A."/>
            <person name="Holland L.Z."/>
            <person name="Holland P.W.H."/>
            <person name="Satoh N."/>
            <person name="Rokhsar D.S."/>
        </authorList>
    </citation>
    <scope>NUCLEOTIDE SEQUENCE [LARGE SCALE GENOMIC DNA]</scope>
    <source>
        <strain evidence="10">S238N-H82</strain>
        <tissue evidence="10">Testes</tissue>
    </source>
</reference>
<feature type="transmembrane region" description="Helical" evidence="8">
    <location>
        <begin position="189"/>
        <end position="208"/>
    </location>
</feature>
<keyword evidence="6" id="KW-0539">Nucleus</keyword>
<keyword evidence="3" id="KW-0805">Transcription regulation</keyword>
<dbReference type="Gene3D" id="1.10.533.10">
    <property type="entry name" value="Death Domain, Fas"/>
    <property type="match status" value="4"/>
</dbReference>
<feature type="transmembrane region" description="Helical" evidence="8">
    <location>
        <begin position="1497"/>
        <end position="1522"/>
    </location>
</feature>
<dbReference type="InterPro" id="IPR000488">
    <property type="entry name" value="Death_dom"/>
</dbReference>
<dbReference type="InterPro" id="IPR000451">
    <property type="entry name" value="NFkB/Dor"/>
</dbReference>
<keyword evidence="2" id="KW-0677">Repeat</keyword>
<feature type="transmembrane region" description="Helical" evidence="8">
    <location>
        <begin position="161"/>
        <end position="183"/>
    </location>
</feature>
<evidence type="ECO:0000256" key="2">
    <source>
        <dbReference type="ARBA" id="ARBA00022737"/>
    </source>
</evidence>
<keyword evidence="8" id="KW-0472">Membrane</keyword>
<dbReference type="InterPro" id="IPR027417">
    <property type="entry name" value="P-loop_NTPase"/>
</dbReference>
<keyword evidence="4" id="KW-0010">Activator</keyword>
<dbReference type="STRING" id="7739.C3YCJ6"/>
<dbReference type="PROSITE" id="PS50017">
    <property type="entry name" value="DEATH_DOMAIN"/>
    <property type="match status" value="1"/>
</dbReference>
<accession>C3YCJ6</accession>
<dbReference type="GO" id="GO:0005737">
    <property type="term" value="C:cytoplasm"/>
    <property type="evidence" value="ECO:0007669"/>
    <property type="project" value="InterPro"/>
</dbReference>
<proteinExistence type="predicted"/>